<keyword evidence="9" id="KW-0804">Transcription</keyword>
<keyword evidence="4" id="KW-0221">Differentiation</keyword>
<dbReference type="GO" id="GO:0007548">
    <property type="term" value="P:sex differentiation"/>
    <property type="evidence" value="ECO:0007669"/>
    <property type="project" value="UniProtKB-KW"/>
</dbReference>
<evidence type="ECO:0000259" key="14">
    <source>
        <dbReference type="PROSITE" id="PS50118"/>
    </source>
</evidence>
<dbReference type="GO" id="GO:0016607">
    <property type="term" value="C:nuclear speck"/>
    <property type="evidence" value="ECO:0007669"/>
    <property type="project" value="UniProtKB-SubCell"/>
</dbReference>
<feature type="compositionally biased region" description="Acidic residues" evidence="13">
    <location>
        <begin position="163"/>
        <end position="186"/>
    </location>
</feature>
<keyword evidence="8" id="KW-0010">Activator</keyword>
<protein>
    <recommendedName>
        <fullName evidence="3">Sex-determining region Y protein</fullName>
    </recommendedName>
    <alternativeName>
        <fullName evidence="10">Testis-determining factor</fullName>
    </alternativeName>
</protein>
<feature type="region of interest" description="Disordered" evidence="13">
    <location>
        <begin position="155"/>
        <end position="186"/>
    </location>
</feature>
<reference evidence="16" key="1">
    <citation type="submission" date="2025-08" db="UniProtKB">
        <authorList>
            <consortium name="RefSeq"/>
        </authorList>
    </citation>
    <scope>IDENTIFICATION</scope>
</reference>
<evidence type="ECO:0000256" key="10">
    <source>
        <dbReference type="ARBA" id="ARBA00032498"/>
    </source>
</evidence>
<keyword evidence="7 12" id="KW-0238">DNA-binding</keyword>
<evidence type="ECO:0000256" key="9">
    <source>
        <dbReference type="ARBA" id="ARBA00023163"/>
    </source>
</evidence>
<feature type="domain" description="HMG box" evidence="14">
    <location>
        <begin position="94"/>
        <end position="163"/>
    </location>
</feature>
<evidence type="ECO:0000313" key="15">
    <source>
        <dbReference type="Proteomes" id="UP000504615"/>
    </source>
</evidence>
<dbReference type="InterPro" id="IPR009071">
    <property type="entry name" value="HMG_box_dom"/>
</dbReference>
<feature type="region of interest" description="Disordered" evidence="13">
    <location>
        <begin position="13"/>
        <end position="38"/>
    </location>
</feature>
<dbReference type="CDD" id="cd01389">
    <property type="entry name" value="HMG-box_ROX1-like"/>
    <property type="match status" value="1"/>
</dbReference>
<dbReference type="Gene3D" id="1.10.30.10">
    <property type="entry name" value="High mobility group box domain"/>
    <property type="match status" value="1"/>
</dbReference>
<dbReference type="AlphaFoldDB" id="A0A6I9WAZ5"/>
<dbReference type="PROSITE" id="PS50118">
    <property type="entry name" value="HMG_BOX_2"/>
    <property type="match status" value="1"/>
</dbReference>
<evidence type="ECO:0000256" key="3">
    <source>
        <dbReference type="ARBA" id="ARBA00019052"/>
    </source>
</evidence>
<evidence type="ECO:0000256" key="7">
    <source>
        <dbReference type="ARBA" id="ARBA00023125"/>
    </source>
</evidence>
<evidence type="ECO:0000256" key="4">
    <source>
        <dbReference type="ARBA" id="ARBA00022782"/>
    </source>
</evidence>
<feature type="DNA-binding region" description="HMG box" evidence="12">
    <location>
        <begin position="94"/>
        <end position="163"/>
    </location>
</feature>
<dbReference type="GO" id="GO:0000978">
    <property type="term" value="F:RNA polymerase II cis-regulatory region sequence-specific DNA binding"/>
    <property type="evidence" value="ECO:0007669"/>
    <property type="project" value="TreeGrafter"/>
</dbReference>
<accession>A0A6I9WAZ5</accession>
<feature type="compositionally biased region" description="Basic and acidic residues" evidence="13">
    <location>
        <begin position="29"/>
        <end position="38"/>
    </location>
</feature>
<dbReference type="InterPro" id="IPR036910">
    <property type="entry name" value="HMG_box_dom_sf"/>
</dbReference>
<comment type="subcellular location">
    <subcellularLocation>
        <location evidence="1">Nucleus speckle</location>
    </subcellularLocation>
</comment>
<comment type="function">
    <text evidence="11">Transcriptional regulator that controls a genetic switch in male development. It is necessary and sufficient for initiating male sex determination by directing the development of supporting cell precursors (pre-Sertoli cells) as Sertoli rather than granulosa cells. Involved in different aspects of gene regulation including promoter activation or repression. Binds to the DNA consensus sequence 5'-[AT]AACAA[AT]-3'. SRY HMG box recognizes DNA by partial intercalation in the minor groove and promotes DNA bending. Also involved in pre-mRNA splicing. In male adult brain involved in the maintenance of motor functions of dopaminergic neurons.</text>
</comment>
<sequence length="186" mass="21532">METLENVSNFVIKEKNFDNDDDDDDDDKENVAVKRIPDEPKVSCGNREVNKIFPQQQQRTRTNRSPRLKSTGTPTLLYIDGNGLADAAAVKRRIPRPANAFMLFANEWRKKFAAENPRESNKDISVRLGIFWKSMSKDVKEKYFALAREVDREHKRKYPVNFSDDDDVNDEDDDNDDDDEEEVDVG</sequence>
<evidence type="ECO:0000256" key="1">
    <source>
        <dbReference type="ARBA" id="ARBA00004324"/>
    </source>
</evidence>
<dbReference type="GO" id="GO:0030154">
    <property type="term" value="P:cell differentiation"/>
    <property type="evidence" value="ECO:0007669"/>
    <property type="project" value="UniProtKB-KW"/>
</dbReference>
<keyword evidence="15" id="KW-1185">Reference proteome</keyword>
<dbReference type="GeneID" id="105428729"/>
<organism evidence="15 16">
    <name type="scientific">Pogonomyrmex barbatus</name>
    <name type="common">red harvester ant</name>
    <dbReference type="NCBI Taxonomy" id="144034"/>
    <lineage>
        <taxon>Eukaryota</taxon>
        <taxon>Metazoa</taxon>
        <taxon>Ecdysozoa</taxon>
        <taxon>Arthropoda</taxon>
        <taxon>Hexapoda</taxon>
        <taxon>Insecta</taxon>
        <taxon>Pterygota</taxon>
        <taxon>Neoptera</taxon>
        <taxon>Endopterygota</taxon>
        <taxon>Hymenoptera</taxon>
        <taxon>Apocrita</taxon>
        <taxon>Aculeata</taxon>
        <taxon>Formicoidea</taxon>
        <taxon>Formicidae</taxon>
        <taxon>Myrmicinae</taxon>
        <taxon>Pogonomyrmex</taxon>
    </lineage>
</organism>
<feature type="compositionally biased region" description="Acidic residues" evidence="13">
    <location>
        <begin position="19"/>
        <end position="28"/>
    </location>
</feature>
<proteinExistence type="inferred from homology"/>
<dbReference type="PANTHER" id="PTHR10270">
    <property type="entry name" value="SOX TRANSCRIPTION FACTOR"/>
    <property type="match status" value="1"/>
</dbReference>
<dbReference type="Pfam" id="PF00505">
    <property type="entry name" value="HMG_box"/>
    <property type="match status" value="1"/>
</dbReference>
<dbReference type="PANTHER" id="PTHR10270:SF161">
    <property type="entry name" value="SEX-DETERMINING REGION Y PROTEIN"/>
    <property type="match status" value="1"/>
</dbReference>
<dbReference type="SUPFAM" id="SSF47095">
    <property type="entry name" value="HMG-box"/>
    <property type="match status" value="1"/>
</dbReference>
<evidence type="ECO:0000256" key="5">
    <source>
        <dbReference type="ARBA" id="ARBA00022860"/>
    </source>
</evidence>
<evidence type="ECO:0000256" key="13">
    <source>
        <dbReference type="SAM" id="MobiDB-lite"/>
    </source>
</evidence>
<dbReference type="KEGG" id="pbar:105428729"/>
<name>A0A6I9WAZ5_9HYME</name>
<dbReference type="OrthoDB" id="6247875at2759"/>
<evidence type="ECO:0000313" key="16">
    <source>
        <dbReference type="RefSeq" id="XP_011639484.1"/>
    </source>
</evidence>
<dbReference type="GO" id="GO:0005516">
    <property type="term" value="F:calmodulin binding"/>
    <property type="evidence" value="ECO:0007669"/>
    <property type="project" value="UniProtKB-KW"/>
</dbReference>
<dbReference type="SMART" id="SM00398">
    <property type="entry name" value="HMG"/>
    <property type="match status" value="1"/>
</dbReference>
<comment type="similarity">
    <text evidence="2">Belongs to the SRY family.</text>
</comment>
<evidence type="ECO:0000256" key="11">
    <source>
        <dbReference type="ARBA" id="ARBA00045821"/>
    </source>
</evidence>
<keyword evidence="5" id="KW-0112">Calmodulin-binding</keyword>
<gene>
    <name evidence="16" type="primary">LOC105428729</name>
</gene>
<feature type="region of interest" description="Disordered" evidence="13">
    <location>
        <begin position="53"/>
        <end position="74"/>
    </location>
</feature>
<evidence type="ECO:0000256" key="2">
    <source>
        <dbReference type="ARBA" id="ARBA00005998"/>
    </source>
</evidence>
<keyword evidence="6" id="KW-0726">Sexual differentiation</keyword>
<evidence type="ECO:0000256" key="12">
    <source>
        <dbReference type="PROSITE-ProRule" id="PRU00267"/>
    </source>
</evidence>
<dbReference type="Proteomes" id="UP000504615">
    <property type="component" value="Unplaced"/>
</dbReference>
<evidence type="ECO:0000256" key="6">
    <source>
        <dbReference type="ARBA" id="ARBA00022928"/>
    </source>
</evidence>
<keyword evidence="12" id="KW-0539">Nucleus</keyword>
<dbReference type="RefSeq" id="XP_011639484.1">
    <property type="nucleotide sequence ID" value="XM_011641182.1"/>
</dbReference>
<evidence type="ECO:0000256" key="8">
    <source>
        <dbReference type="ARBA" id="ARBA00023159"/>
    </source>
</evidence>
<dbReference type="GO" id="GO:0001228">
    <property type="term" value="F:DNA-binding transcription activator activity, RNA polymerase II-specific"/>
    <property type="evidence" value="ECO:0007669"/>
    <property type="project" value="TreeGrafter"/>
</dbReference>
<dbReference type="InterPro" id="IPR050140">
    <property type="entry name" value="SRY-related_HMG-box_TF-like"/>
</dbReference>